<comment type="subcellular location">
    <subcellularLocation>
        <location evidence="1">Nucleus</location>
    </subcellularLocation>
</comment>
<evidence type="ECO:0000313" key="8">
    <source>
        <dbReference type="Proteomes" id="UP001497516"/>
    </source>
</evidence>
<evidence type="ECO:0000256" key="4">
    <source>
        <dbReference type="ARBA" id="ARBA00023242"/>
    </source>
</evidence>
<keyword evidence="2" id="KW-0805">Transcription regulation</keyword>
<comment type="caution">
    <text evidence="5">Lacks conserved residue(s) required for the propagation of feature annotation.</text>
</comment>
<feature type="short sequence motif" description="VHIID" evidence="5">
    <location>
        <begin position="218"/>
        <end position="222"/>
    </location>
</feature>
<evidence type="ECO:0000313" key="7">
    <source>
        <dbReference type="EMBL" id="CAL1354311.1"/>
    </source>
</evidence>
<sequence>MENLDMFAGGIEVIPFPPFKQQDDHRANEAQLPTSTFPESHETKETVDNPDPPAPAPLSSEDLMRIAALKFIQSHSKDMPFDVVTATVDAPLSEEQSESVELAELLLEAVEKVGDRRFDDARALLRQCDGRASPTGNPIQRLVFYYSGSLRHRVDRETGRIGAGDMWKAKEQSSNLFRVAMNPSVRLVEFQRRLPFFQVAQFAGIQTIVEHVEGARRIHVLDLAIRTGHQWTILMQALATRRRDRVEHLKITAVATMEKELIEQTGRRLVTFAQSMNLVCSFYVIMVRDLAELRQDQLQFDSGETVAVLADDVARTLTSPAERLDSVIKVIRRVQPCIMVVTEMEGSRNSPVFVNWFVESLFFASVLFDSMGECMGSEEAWRKFGEETLGGVSKMVMMGTISDKLGQGRAWMIRSMKVDIWRAFFRRFGMVEAQLSHSSMYQAELMAQSVPCWSPCSVWMDGKSLIVGWKGTPVKSVTAWKFS</sequence>
<dbReference type="Proteomes" id="UP001497516">
    <property type="component" value="Chromosome 1"/>
</dbReference>
<dbReference type="AlphaFoldDB" id="A0AAV2CDP6"/>
<comment type="similarity">
    <text evidence="5">Belongs to the GRAS family.</text>
</comment>
<gene>
    <name evidence="7" type="ORF">LTRI10_LOCUS2135</name>
</gene>
<organism evidence="7 8">
    <name type="scientific">Linum trigynum</name>
    <dbReference type="NCBI Taxonomy" id="586398"/>
    <lineage>
        <taxon>Eukaryota</taxon>
        <taxon>Viridiplantae</taxon>
        <taxon>Streptophyta</taxon>
        <taxon>Embryophyta</taxon>
        <taxon>Tracheophyta</taxon>
        <taxon>Spermatophyta</taxon>
        <taxon>Magnoliopsida</taxon>
        <taxon>eudicotyledons</taxon>
        <taxon>Gunneridae</taxon>
        <taxon>Pentapetalae</taxon>
        <taxon>rosids</taxon>
        <taxon>fabids</taxon>
        <taxon>Malpighiales</taxon>
        <taxon>Linaceae</taxon>
        <taxon>Linum</taxon>
    </lineage>
</organism>
<keyword evidence="8" id="KW-1185">Reference proteome</keyword>
<evidence type="ECO:0000256" key="2">
    <source>
        <dbReference type="ARBA" id="ARBA00023015"/>
    </source>
</evidence>
<evidence type="ECO:0000256" key="1">
    <source>
        <dbReference type="ARBA" id="ARBA00004123"/>
    </source>
</evidence>
<reference evidence="7 8" key="1">
    <citation type="submission" date="2024-04" db="EMBL/GenBank/DDBJ databases">
        <authorList>
            <person name="Fracassetti M."/>
        </authorList>
    </citation>
    <scope>NUCLEOTIDE SEQUENCE [LARGE SCALE GENOMIC DNA]</scope>
</reference>
<feature type="region of interest" description="Disordered" evidence="6">
    <location>
        <begin position="15"/>
        <end position="59"/>
    </location>
</feature>
<evidence type="ECO:0000256" key="5">
    <source>
        <dbReference type="PROSITE-ProRule" id="PRU01191"/>
    </source>
</evidence>
<feature type="region of interest" description="Leucine repeat II (LRII)" evidence="5">
    <location>
        <begin position="264"/>
        <end position="296"/>
    </location>
</feature>
<evidence type="ECO:0000256" key="6">
    <source>
        <dbReference type="SAM" id="MobiDB-lite"/>
    </source>
</evidence>
<accession>A0AAV2CDP6</accession>
<dbReference type="PANTHER" id="PTHR31636">
    <property type="entry name" value="OSJNBA0084A10.13 PROTEIN-RELATED"/>
    <property type="match status" value="1"/>
</dbReference>
<keyword evidence="3" id="KW-0804">Transcription</keyword>
<dbReference type="GO" id="GO:0005634">
    <property type="term" value="C:nucleus"/>
    <property type="evidence" value="ECO:0007669"/>
    <property type="project" value="UniProtKB-SubCell"/>
</dbReference>
<feature type="region of interest" description="SAW" evidence="5">
    <location>
        <begin position="399"/>
        <end position="481"/>
    </location>
</feature>
<keyword evidence="4" id="KW-0539">Nucleus</keyword>
<dbReference type="InterPro" id="IPR005202">
    <property type="entry name" value="TF_GRAS"/>
</dbReference>
<evidence type="ECO:0000256" key="3">
    <source>
        <dbReference type="ARBA" id="ARBA00023163"/>
    </source>
</evidence>
<protein>
    <recommendedName>
        <fullName evidence="9">DELLA protein RGL2</fullName>
    </recommendedName>
</protein>
<dbReference type="Pfam" id="PF03514">
    <property type="entry name" value="GRAS"/>
    <property type="match status" value="1"/>
</dbReference>
<dbReference type="EMBL" id="OZ034813">
    <property type="protein sequence ID" value="CAL1354311.1"/>
    <property type="molecule type" value="Genomic_DNA"/>
</dbReference>
<name>A0AAV2CDP6_9ROSI</name>
<evidence type="ECO:0008006" key="9">
    <source>
        <dbReference type="Google" id="ProtNLM"/>
    </source>
</evidence>
<proteinExistence type="inferred from homology"/>
<dbReference type="PROSITE" id="PS50985">
    <property type="entry name" value="GRAS"/>
    <property type="match status" value="1"/>
</dbReference>